<dbReference type="SUPFAM" id="SSF52467">
    <property type="entry name" value="DHS-like NAD/FAD-binding domain"/>
    <property type="match status" value="1"/>
</dbReference>
<keyword evidence="3 7" id="KW-0479">Metal-binding</keyword>
<feature type="binding site" evidence="7">
    <location>
        <position position="175"/>
    </location>
    <ligand>
        <name>Zn(2+)</name>
        <dbReference type="ChEBI" id="CHEBI:29105"/>
    </ligand>
</feature>
<protein>
    <recommendedName>
        <fullName evidence="1">protein acetyllysine N-acetyltransferase</fullName>
        <ecNumber evidence="1">2.3.1.286</ecNumber>
    </recommendedName>
</protein>
<evidence type="ECO:0000256" key="6">
    <source>
        <dbReference type="ARBA" id="ARBA00038170"/>
    </source>
</evidence>
<dbReference type="PROSITE" id="PS50305">
    <property type="entry name" value="SIRTUIN"/>
    <property type="match status" value="1"/>
</dbReference>
<evidence type="ECO:0000256" key="1">
    <source>
        <dbReference type="ARBA" id="ARBA00012928"/>
    </source>
</evidence>
<keyword evidence="5" id="KW-0520">NAD</keyword>
<evidence type="ECO:0000256" key="2">
    <source>
        <dbReference type="ARBA" id="ARBA00022679"/>
    </source>
</evidence>
<reference evidence="9 10" key="1">
    <citation type="submission" date="2018-07" db="EMBL/GenBank/DDBJ databases">
        <title>The complete nuclear genome of the prasinophyte Chloropicon primus (CCMP1205).</title>
        <authorList>
            <person name="Pombert J.-F."/>
            <person name="Otis C."/>
            <person name="Turmel M."/>
            <person name="Lemieux C."/>
        </authorList>
    </citation>
    <scope>NUCLEOTIDE SEQUENCE [LARGE SCALE GENOMIC DNA]</scope>
    <source>
        <strain evidence="9 10">CCMP1205</strain>
    </source>
</reference>
<dbReference type="GO" id="GO:0046872">
    <property type="term" value="F:metal ion binding"/>
    <property type="evidence" value="ECO:0007669"/>
    <property type="project" value="UniProtKB-KW"/>
</dbReference>
<feature type="binding site" evidence="7">
    <location>
        <position position="170"/>
    </location>
    <ligand>
        <name>Zn(2+)</name>
        <dbReference type="ChEBI" id="CHEBI:29105"/>
    </ligand>
</feature>
<keyword evidence="4 7" id="KW-0862">Zinc</keyword>
<dbReference type="Proteomes" id="UP000316726">
    <property type="component" value="Chromosome 11"/>
</dbReference>
<dbReference type="GO" id="GO:0000122">
    <property type="term" value="P:negative regulation of transcription by RNA polymerase II"/>
    <property type="evidence" value="ECO:0007669"/>
    <property type="project" value="TreeGrafter"/>
</dbReference>
<dbReference type="Pfam" id="PF02146">
    <property type="entry name" value="SIR2"/>
    <property type="match status" value="2"/>
</dbReference>
<dbReference type="GO" id="GO:0005634">
    <property type="term" value="C:nucleus"/>
    <property type="evidence" value="ECO:0007669"/>
    <property type="project" value="TreeGrafter"/>
</dbReference>
<dbReference type="InterPro" id="IPR003000">
    <property type="entry name" value="Sirtuin"/>
</dbReference>
<accession>A0A5B8MWD9</accession>
<keyword evidence="2" id="KW-0808">Transferase</keyword>
<evidence type="ECO:0000256" key="5">
    <source>
        <dbReference type="ARBA" id="ARBA00023027"/>
    </source>
</evidence>
<dbReference type="EMBL" id="CP031044">
    <property type="protein sequence ID" value="QDZ23770.1"/>
    <property type="molecule type" value="Genomic_DNA"/>
</dbReference>
<dbReference type="InterPro" id="IPR026590">
    <property type="entry name" value="Ssirtuin_cat_dom"/>
</dbReference>
<name>A0A5B8MWD9_9CHLO</name>
<evidence type="ECO:0000313" key="9">
    <source>
        <dbReference type="EMBL" id="QDZ23770.1"/>
    </source>
</evidence>
<dbReference type="InterPro" id="IPR029035">
    <property type="entry name" value="DHS-like_NAD/FAD-binding_dom"/>
</dbReference>
<feature type="domain" description="Deacetylase sirtuin-type" evidence="8">
    <location>
        <begin position="30"/>
        <end position="271"/>
    </location>
</feature>
<dbReference type="GO" id="GO:0017136">
    <property type="term" value="F:histone deacetylase activity, NAD-dependent"/>
    <property type="evidence" value="ECO:0007669"/>
    <property type="project" value="TreeGrafter"/>
</dbReference>
<dbReference type="EC" id="2.3.1.286" evidence="1"/>
<dbReference type="AlphaFoldDB" id="A0A5B8MWD9"/>
<feature type="active site" description="Proton acceptor" evidence="7">
    <location>
        <position position="137"/>
    </location>
</feature>
<dbReference type="STRING" id="1764295.A0A5B8MWD9"/>
<evidence type="ECO:0000256" key="4">
    <source>
        <dbReference type="ARBA" id="ARBA00022833"/>
    </source>
</evidence>
<evidence type="ECO:0000259" key="8">
    <source>
        <dbReference type="PROSITE" id="PS50305"/>
    </source>
</evidence>
<dbReference type="Gene3D" id="2.20.28.200">
    <property type="match status" value="1"/>
</dbReference>
<dbReference type="GO" id="GO:0003714">
    <property type="term" value="F:transcription corepressor activity"/>
    <property type="evidence" value="ECO:0007669"/>
    <property type="project" value="TreeGrafter"/>
</dbReference>
<gene>
    <name evidence="9" type="ORF">A3770_11p62880</name>
</gene>
<dbReference type="OrthoDB" id="424302at2759"/>
<dbReference type="PANTHER" id="PTHR11085">
    <property type="entry name" value="NAD-DEPENDENT PROTEIN DEACYLASE SIRTUIN-5, MITOCHONDRIAL-RELATED"/>
    <property type="match status" value="1"/>
</dbReference>
<feature type="binding site" evidence="7">
    <location>
        <position position="145"/>
    </location>
    <ligand>
        <name>Zn(2+)</name>
        <dbReference type="ChEBI" id="CHEBI:29105"/>
    </ligand>
</feature>
<organism evidence="9 10">
    <name type="scientific">Chloropicon primus</name>
    <dbReference type="NCBI Taxonomy" id="1764295"/>
    <lineage>
        <taxon>Eukaryota</taxon>
        <taxon>Viridiplantae</taxon>
        <taxon>Chlorophyta</taxon>
        <taxon>Chloropicophyceae</taxon>
        <taxon>Chloropicales</taxon>
        <taxon>Chloropicaceae</taxon>
        <taxon>Chloropicon</taxon>
    </lineage>
</organism>
<comment type="similarity">
    <text evidence="6">Belongs to the sirtuin family. Class IV subfamily.</text>
</comment>
<proteinExistence type="inferred from homology"/>
<dbReference type="FunFam" id="3.40.50.1220:FF:000038">
    <property type="entry name" value="NAD-dependent protein deacetylase sirtuin-6 isoform X2"/>
    <property type="match status" value="1"/>
</dbReference>
<feature type="binding site" evidence="7">
    <location>
        <position position="148"/>
    </location>
    <ligand>
        <name>Zn(2+)</name>
        <dbReference type="ChEBI" id="CHEBI:29105"/>
    </ligand>
</feature>
<keyword evidence="10" id="KW-1185">Reference proteome</keyword>
<dbReference type="Gene3D" id="3.40.50.1220">
    <property type="entry name" value="TPP-binding domain"/>
    <property type="match status" value="1"/>
</dbReference>
<sequence>MSGGYADRLTFRGAEALGGKLGEREYEDEDVSVNAAVDELGKVIAESRGVAVYTGAGISTSCGIPDFRGPNGIWTLQAQGLPLPKTEMTLELASPSLTHMALAELVKRGVIKLIVSQNVDDLHRRSGVPEDKLAELHGNCFLEKCHRCKATYRRDFEMLTAGFKFTGRRCTKRGCRGKLKDFVLDWDDALPEDDLAKAEEYARSKTDVALCLGTSLRIAPACQIPVLTKKCGGKLVIVNLQKTPKDKHSDLKIHAKCDRVMARLMDVLGMEIPPYTRYSELVVEHTSNAKHVVRSKKQKQNNTVFGVRTTSVHSEGCPIPFLDGSASQTLYSPSGKVLEPLVGKVGGWSYFDCEERGAYRCEFAFPLKPQLNAPKNPVTHEYRFQIEDGTEEGRETVPLITGIRRFDQDRPERRENKKAKI</sequence>
<dbReference type="PANTHER" id="PTHR11085:SF12">
    <property type="entry name" value="NAD-DEPENDENT PROTEIN DEACYLASE SIRTUIN-6"/>
    <property type="match status" value="1"/>
</dbReference>
<evidence type="ECO:0000256" key="3">
    <source>
        <dbReference type="ARBA" id="ARBA00022723"/>
    </source>
</evidence>
<dbReference type="InterPro" id="IPR050134">
    <property type="entry name" value="NAD-dep_sirtuin_deacylases"/>
</dbReference>
<dbReference type="GO" id="GO:0070403">
    <property type="term" value="F:NAD+ binding"/>
    <property type="evidence" value="ECO:0007669"/>
    <property type="project" value="InterPro"/>
</dbReference>
<evidence type="ECO:0000256" key="7">
    <source>
        <dbReference type="PROSITE-ProRule" id="PRU00236"/>
    </source>
</evidence>
<evidence type="ECO:0000313" key="10">
    <source>
        <dbReference type="Proteomes" id="UP000316726"/>
    </source>
</evidence>